<keyword evidence="4" id="KW-1185">Reference proteome</keyword>
<evidence type="ECO:0000256" key="1">
    <source>
        <dbReference type="ARBA" id="ARBA00022737"/>
    </source>
</evidence>
<accession>A0A0L7LDA4</accession>
<dbReference type="InterPro" id="IPR000884">
    <property type="entry name" value="TSP1_rpt"/>
</dbReference>
<dbReference type="EMBL" id="JTDY01001607">
    <property type="protein sequence ID" value="KOB73384.1"/>
    <property type="molecule type" value="Genomic_DNA"/>
</dbReference>
<dbReference type="Gene3D" id="2.20.100.10">
    <property type="entry name" value="Thrombospondin type-1 (TSP1) repeat"/>
    <property type="match status" value="1"/>
</dbReference>
<evidence type="ECO:0000313" key="4">
    <source>
        <dbReference type="Proteomes" id="UP000037510"/>
    </source>
</evidence>
<dbReference type="AlphaFoldDB" id="A0A0L7LDA4"/>
<dbReference type="Proteomes" id="UP000037510">
    <property type="component" value="Unassembled WGS sequence"/>
</dbReference>
<feature type="non-terminal residue" evidence="3">
    <location>
        <position position="165"/>
    </location>
</feature>
<dbReference type="PRINTS" id="PR01705">
    <property type="entry name" value="TSP1REPEAT"/>
</dbReference>
<comment type="caution">
    <text evidence="3">The sequence shown here is derived from an EMBL/GenBank/DDBJ whole genome shotgun (WGS) entry which is preliminary data.</text>
</comment>
<evidence type="ECO:0000313" key="3">
    <source>
        <dbReference type="EMBL" id="KOB73384.1"/>
    </source>
</evidence>
<sequence>MFWLNSQDMANYTCVAENIAGRRESEVAVLSVYVNGGWSEWSAWASCRCNGAVSGRRRSRSCTEPAPANGGAPCRGAGAQTDEECLRCQSGEYLSLQRAVSGRRLSRSCTEPAPANGGAPCRGAGAQTDEYGDCLRVRRRQCAGSCSGSTQQHASCVDGLCSNGL</sequence>
<dbReference type="InterPro" id="IPR052065">
    <property type="entry name" value="Compl_asym_regulator"/>
</dbReference>
<dbReference type="InterPro" id="IPR036383">
    <property type="entry name" value="TSP1_rpt_sf"/>
</dbReference>
<dbReference type="SUPFAM" id="SSF82895">
    <property type="entry name" value="TSP-1 type 1 repeat"/>
    <property type="match status" value="1"/>
</dbReference>
<protein>
    <submittedName>
        <fullName evidence="3">Unc-5</fullName>
    </submittedName>
</protein>
<organism evidence="3 4">
    <name type="scientific">Operophtera brumata</name>
    <name type="common">Winter moth</name>
    <name type="synonym">Phalaena brumata</name>
    <dbReference type="NCBI Taxonomy" id="104452"/>
    <lineage>
        <taxon>Eukaryota</taxon>
        <taxon>Metazoa</taxon>
        <taxon>Ecdysozoa</taxon>
        <taxon>Arthropoda</taxon>
        <taxon>Hexapoda</taxon>
        <taxon>Insecta</taxon>
        <taxon>Pterygota</taxon>
        <taxon>Neoptera</taxon>
        <taxon>Endopterygota</taxon>
        <taxon>Lepidoptera</taxon>
        <taxon>Glossata</taxon>
        <taxon>Ditrysia</taxon>
        <taxon>Geometroidea</taxon>
        <taxon>Geometridae</taxon>
        <taxon>Larentiinae</taxon>
        <taxon>Operophtera</taxon>
    </lineage>
</organism>
<name>A0A0L7LDA4_OPEBR</name>
<reference evidence="3 4" key="1">
    <citation type="journal article" date="2015" name="Genome Biol. Evol.">
        <title>The genome of winter moth (Operophtera brumata) provides a genomic perspective on sexual dimorphism and phenology.</title>
        <authorList>
            <person name="Derks M.F."/>
            <person name="Smit S."/>
            <person name="Salis L."/>
            <person name="Schijlen E."/>
            <person name="Bossers A."/>
            <person name="Mateman C."/>
            <person name="Pijl A.S."/>
            <person name="de Ridder D."/>
            <person name="Groenen M.A."/>
            <person name="Visser M.E."/>
            <person name="Megens H.J."/>
        </authorList>
    </citation>
    <scope>NUCLEOTIDE SEQUENCE [LARGE SCALE GENOMIC DNA]</scope>
    <source>
        <strain evidence="3">WM2013NL</strain>
        <tissue evidence="3">Head and thorax</tissue>
    </source>
</reference>
<evidence type="ECO:0000256" key="2">
    <source>
        <dbReference type="ARBA" id="ARBA00023157"/>
    </source>
</evidence>
<gene>
    <name evidence="3" type="ORF">OBRU01_11338</name>
</gene>
<keyword evidence="2" id="KW-1015">Disulfide bond</keyword>
<keyword evidence="1" id="KW-0677">Repeat</keyword>
<proteinExistence type="predicted"/>
<dbReference type="PROSITE" id="PS50092">
    <property type="entry name" value="TSP1"/>
    <property type="match status" value="1"/>
</dbReference>
<dbReference type="STRING" id="104452.A0A0L7LDA4"/>
<dbReference type="PANTHER" id="PTHR22906">
    <property type="entry name" value="PROPERDIN"/>
    <property type="match status" value="1"/>
</dbReference>